<evidence type="ECO:0000256" key="2">
    <source>
        <dbReference type="ARBA" id="ARBA00022679"/>
    </source>
</evidence>
<dbReference type="InterPro" id="IPR008271">
    <property type="entry name" value="Ser/Thr_kinase_AS"/>
</dbReference>
<keyword evidence="5" id="KW-0067">ATP-binding</keyword>
<dbReference type="Pfam" id="PF00069">
    <property type="entry name" value="Pkinase"/>
    <property type="match status" value="1"/>
</dbReference>
<dbReference type="FunFam" id="1.10.510.10:FF:000571">
    <property type="entry name" value="Maternal embryonic leucine zipper kinase"/>
    <property type="match status" value="1"/>
</dbReference>
<proteinExistence type="predicted"/>
<dbReference type="InterPro" id="IPR011009">
    <property type="entry name" value="Kinase-like_dom_sf"/>
</dbReference>
<evidence type="ECO:0000256" key="4">
    <source>
        <dbReference type="ARBA" id="ARBA00022777"/>
    </source>
</evidence>
<keyword evidence="4" id="KW-0418">Kinase</keyword>
<feature type="domain" description="Protein kinase" evidence="6">
    <location>
        <begin position="9"/>
        <end position="275"/>
    </location>
</feature>
<organism evidence="7 8">
    <name type="scientific">Ranatra chinensis</name>
    <dbReference type="NCBI Taxonomy" id="642074"/>
    <lineage>
        <taxon>Eukaryota</taxon>
        <taxon>Metazoa</taxon>
        <taxon>Ecdysozoa</taxon>
        <taxon>Arthropoda</taxon>
        <taxon>Hexapoda</taxon>
        <taxon>Insecta</taxon>
        <taxon>Pterygota</taxon>
        <taxon>Neoptera</taxon>
        <taxon>Paraneoptera</taxon>
        <taxon>Hemiptera</taxon>
        <taxon>Heteroptera</taxon>
        <taxon>Panheteroptera</taxon>
        <taxon>Nepomorpha</taxon>
        <taxon>Nepidae</taxon>
        <taxon>Ranatrinae</taxon>
        <taxon>Ranatra</taxon>
    </lineage>
</organism>
<keyword evidence="3" id="KW-0547">Nucleotide-binding</keyword>
<keyword evidence="2" id="KW-0808">Transferase</keyword>
<dbReference type="SUPFAM" id="SSF56112">
    <property type="entry name" value="Protein kinase-like (PK-like)"/>
    <property type="match status" value="1"/>
</dbReference>
<dbReference type="InterPro" id="IPR000719">
    <property type="entry name" value="Prot_kinase_dom"/>
</dbReference>
<evidence type="ECO:0000256" key="3">
    <source>
        <dbReference type="ARBA" id="ARBA00022741"/>
    </source>
</evidence>
<dbReference type="AlphaFoldDB" id="A0ABD0Y5U6"/>
<accession>A0ABD0Y5U6</accession>
<evidence type="ECO:0000313" key="8">
    <source>
        <dbReference type="Proteomes" id="UP001558652"/>
    </source>
</evidence>
<evidence type="ECO:0000313" key="7">
    <source>
        <dbReference type="EMBL" id="KAL1122760.1"/>
    </source>
</evidence>
<dbReference type="GO" id="GO:0005524">
    <property type="term" value="F:ATP binding"/>
    <property type="evidence" value="ECO:0007669"/>
    <property type="project" value="UniProtKB-KW"/>
</dbReference>
<keyword evidence="8" id="KW-1185">Reference proteome</keyword>
<dbReference type="Proteomes" id="UP001558652">
    <property type="component" value="Unassembled WGS sequence"/>
</dbReference>
<evidence type="ECO:0000256" key="1">
    <source>
        <dbReference type="ARBA" id="ARBA00022527"/>
    </source>
</evidence>
<gene>
    <name evidence="7" type="ORF">AAG570_003087</name>
</gene>
<protein>
    <recommendedName>
        <fullName evidence="6">Protein kinase domain-containing protein</fullName>
    </recommendedName>
</protein>
<sequence>MEKLRSKGYRLLRKLSEGVSAKIYLCELRRQGSAVGSESMMACKVIDKKHGEPKFVAKFLPREIAILSELNNPHCVQVYSIMEIRNKCFVFMRYAENGDLLDFLSANGATEESHARMWIRQMMLALRYLNSIHVAHRDIKCENILITTNMNAKLADFGFARYWLDDKGREQMSETYCGSISYAAPEILAGQPYVPKFCDMWSMGVVFYIMTNMTKPFTKSKAGALLKQQLAKDYRFKPQAEKDLSSAAKTIIRRMLEPDTNQRATADYVLNSRWMQEDQLLLKLVPEDDFVEIKQSSLAPK</sequence>
<dbReference type="PROSITE" id="PS50011">
    <property type="entry name" value="PROTEIN_KINASE_DOM"/>
    <property type="match status" value="1"/>
</dbReference>
<dbReference type="Gene3D" id="1.10.510.10">
    <property type="entry name" value="Transferase(Phosphotransferase) domain 1"/>
    <property type="match status" value="1"/>
</dbReference>
<dbReference type="EMBL" id="JBFDAA010000013">
    <property type="protein sequence ID" value="KAL1122760.1"/>
    <property type="molecule type" value="Genomic_DNA"/>
</dbReference>
<reference evidence="7 8" key="1">
    <citation type="submission" date="2024-07" db="EMBL/GenBank/DDBJ databases">
        <title>Chromosome-level genome assembly of the water stick insect Ranatra chinensis (Heteroptera: Nepidae).</title>
        <authorList>
            <person name="Liu X."/>
        </authorList>
    </citation>
    <scope>NUCLEOTIDE SEQUENCE [LARGE SCALE GENOMIC DNA]</scope>
    <source>
        <strain evidence="7">Cailab_2021Rc</strain>
        <tissue evidence="7">Muscle</tissue>
    </source>
</reference>
<dbReference type="GO" id="GO:0004674">
    <property type="term" value="F:protein serine/threonine kinase activity"/>
    <property type="evidence" value="ECO:0007669"/>
    <property type="project" value="UniProtKB-KW"/>
</dbReference>
<dbReference type="SMART" id="SM00220">
    <property type="entry name" value="S_TKc"/>
    <property type="match status" value="1"/>
</dbReference>
<keyword evidence="1" id="KW-0723">Serine/threonine-protein kinase</keyword>
<evidence type="ECO:0000259" key="6">
    <source>
        <dbReference type="PROSITE" id="PS50011"/>
    </source>
</evidence>
<dbReference type="PROSITE" id="PS00108">
    <property type="entry name" value="PROTEIN_KINASE_ST"/>
    <property type="match status" value="1"/>
</dbReference>
<evidence type="ECO:0000256" key="5">
    <source>
        <dbReference type="ARBA" id="ARBA00022840"/>
    </source>
</evidence>
<dbReference type="PANTHER" id="PTHR24346:SF82">
    <property type="entry name" value="KP78A-RELATED"/>
    <property type="match status" value="1"/>
</dbReference>
<dbReference type="PANTHER" id="PTHR24346">
    <property type="entry name" value="MAP/MICROTUBULE AFFINITY-REGULATING KINASE"/>
    <property type="match status" value="1"/>
</dbReference>
<comment type="caution">
    <text evidence="7">The sequence shown here is derived from an EMBL/GenBank/DDBJ whole genome shotgun (WGS) entry which is preliminary data.</text>
</comment>
<name>A0ABD0Y5U6_9HEMI</name>